<dbReference type="PANTHER" id="PTHR46300:SF12">
    <property type="entry name" value="P450, PUTATIVE (EUROFUNG)-RELATED"/>
    <property type="match status" value="1"/>
</dbReference>
<evidence type="ECO:0000256" key="7">
    <source>
        <dbReference type="ARBA" id="ARBA00023004"/>
    </source>
</evidence>
<protein>
    <recommendedName>
        <fullName evidence="11">Cytochrome P450</fullName>
    </recommendedName>
</protein>
<dbReference type="GO" id="GO:0005506">
    <property type="term" value="F:iron ion binding"/>
    <property type="evidence" value="ECO:0007669"/>
    <property type="project" value="InterPro"/>
</dbReference>
<evidence type="ECO:0000256" key="6">
    <source>
        <dbReference type="ARBA" id="ARBA00023002"/>
    </source>
</evidence>
<name>A0A8H7XUU4_PSICU</name>
<dbReference type="InterPro" id="IPR036396">
    <property type="entry name" value="Cyt_P450_sf"/>
</dbReference>
<comment type="pathway">
    <text evidence="2">Secondary metabolite biosynthesis.</text>
</comment>
<accession>A0A8H7XUU4</accession>
<proteinExistence type="inferred from homology"/>
<dbReference type="InterPro" id="IPR050364">
    <property type="entry name" value="Cytochrome_P450_fung"/>
</dbReference>
<dbReference type="AlphaFoldDB" id="A0A8H7XUU4"/>
<keyword evidence="5 9" id="KW-0479">Metal-binding</keyword>
<evidence type="ECO:0000256" key="3">
    <source>
        <dbReference type="ARBA" id="ARBA00010617"/>
    </source>
</evidence>
<sequence length="485" mass="54998">MTIILTVAYVFAVVGAAKLVAKFLTYNRSRIAYPPGPNPKPIFGNAFDFPKYDAAMEYLNWGKRYNSDILHAEALGNHVVILNKREDVDAILEQSDRAKLYSDRPHVPIFKIMGWEYNFAMLRYGDEWREHRKITNQNFNPQAAKQYQSLQLEKVGQLLQGLLDSPKDFLEHGKKFSIALTMAMMYGYEVKSIDDRAVSVAEEALALGTQLLTPGGTLINVIPALQYVPTWFPGAWSRRLAAKVLELSEEMKRIPTEFVKKSLAEGTASPSLVTEFYERKFAVGATQHEEDVINNVAFTVYGANPDVQRKAQAELDRVIGSKRLPNFDDRESLPYIEAIYREVLRFRPPVPIGIPHCSTQDDHYKGYYIPKGTSIFANIWALAHDEADYPEPHSFKPERFLDENGQLNDDDRILAYGFGRRVCVGKHVAGATMWILIASVLACFNITQAKDEEGNDIEINPDYVDLGLTRRVVTYSSFHLVFDQI</sequence>
<keyword evidence="7 9" id="KW-0408">Iron</keyword>
<evidence type="ECO:0000256" key="9">
    <source>
        <dbReference type="PIRSR" id="PIRSR602401-1"/>
    </source>
</evidence>
<evidence type="ECO:0000256" key="8">
    <source>
        <dbReference type="ARBA" id="ARBA00023033"/>
    </source>
</evidence>
<dbReference type="Gene3D" id="1.10.630.10">
    <property type="entry name" value="Cytochrome P450"/>
    <property type="match status" value="1"/>
</dbReference>
<evidence type="ECO:0000256" key="4">
    <source>
        <dbReference type="ARBA" id="ARBA00022617"/>
    </source>
</evidence>
<evidence type="ECO:0000256" key="2">
    <source>
        <dbReference type="ARBA" id="ARBA00005179"/>
    </source>
</evidence>
<comment type="similarity">
    <text evidence="3">Belongs to the cytochrome P450 family.</text>
</comment>
<dbReference type="InterPro" id="IPR002401">
    <property type="entry name" value="Cyt_P450_E_grp-I"/>
</dbReference>
<keyword evidence="6" id="KW-0560">Oxidoreductase</keyword>
<evidence type="ECO:0000256" key="1">
    <source>
        <dbReference type="ARBA" id="ARBA00001971"/>
    </source>
</evidence>
<dbReference type="PRINTS" id="PR00463">
    <property type="entry name" value="EP450I"/>
</dbReference>
<reference evidence="10" key="1">
    <citation type="submission" date="2021-02" db="EMBL/GenBank/DDBJ databases">
        <title>Psilocybe cubensis genome.</title>
        <authorList>
            <person name="Mckernan K.J."/>
            <person name="Crawford S."/>
            <person name="Trippe A."/>
            <person name="Kane L.T."/>
            <person name="Mclaughlin S."/>
        </authorList>
    </citation>
    <scope>NUCLEOTIDE SEQUENCE [LARGE SCALE GENOMIC DNA]</scope>
    <source>
        <strain evidence="10">MGC-MH-2018</strain>
    </source>
</reference>
<comment type="cofactor">
    <cofactor evidence="1 9">
        <name>heme</name>
        <dbReference type="ChEBI" id="CHEBI:30413"/>
    </cofactor>
</comment>
<evidence type="ECO:0008006" key="11">
    <source>
        <dbReference type="Google" id="ProtNLM"/>
    </source>
</evidence>
<keyword evidence="4 9" id="KW-0349">Heme</keyword>
<dbReference type="OrthoDB" id="2789670at2759"/>
<organism evidence="10">
    <name type="scientific">Psilocybe cubensis</name>
    <name type="common">Psychedelic mushroom</name>
    <name type="synonym">Stropharia cubensis</name>
    <dbReference type="NCBI Taxonomy" id="181762"/>
    <lineage>
        <taxon>Eukaryota</taxon>
        <taxon>Fungi</taxon>
        <taxon>Dikarya</taxon>
        <taxon>Basidiomycota</taxon>
        <taxon>Agaricomycotina</taxon>
        <taxon>Agaricomycetes</taxon>
        <taxon>Agaricomycetidae</taxon>
        <taxon>Agaricales</taxon>
        <taxon>Agaricineae</taxon>
        <taxon>Strophariaceae</taxon>
        <taxon>Psilocybe</taxon>
    </lineage>
</organism>
<dbReference type="CDD" id="cd11065">
    <property type="entry name" value="CYP64-like"/>
    <property type="match status" value="1"/>
</dbReference>
<dbReference type="PANTHER" id="PTHR46300">
    <property type="entry name" value="P450, PUTATIVE (EUROFUNG)-RELATED-RELATED"/>
    <property type="match status" value="1"/>
</dbReference>
<dbReference type="PRINTS" id="PR00385">
    <property type="entry name" value="P450"/>
</dbReference>
<evidence type="ECO:0000313" key="10">
    <source>
        <dbReference type="EMBL" id="KAG5168071.1"/>
    </source>
</evidence>
<keyword evidence="8" id="KW-0503">Monooxygenase</keyword>
<feature type="binding site" description="axial binding residue" evidence="9">
    <location>
        <position position="423"/>
    </location>
    <ligand>
        <name>heme</name>
        <dbReference type="ChEBI" id="CHEBI:30413"/>
    </ligand>
    <ligandPart>
        <name>Fe</name>
        <dbReference type="ChEBI" id="CHEBI:18248"/>
    </ligandPart>
</feature>
<dbReference type="GO" id="GO:0020037">
    <property type="term" value="F:heme binding"/>
    <property type="evidence" value="ECO:0007669"/>
    <property type="project" value="InterPro"/>
</dbReference>
<dbReference type="InterPro" id="IPR001128">
    <property type="entry name" value="Cyt_P450"/>
</dbReference>
<dbReference type="EMBL" id="JAFIQS010000006">
    <property type="protein sequence ID" value="KAG5168071.1"/>
    <property type="molecule type" value="Genomic_DNA"/>
</dbReference>
<dbReference type="SUPFAM" id="SSF48264">
    <property type="entry name" value="Cytochrome P450"/>
    <property type="match status" value="1"/>
</dbReference>
<comment type="caution">
    <text evidence="10">The sequence shown here is derived from an EMBL/GenBank/DDBJ whole genome shotgun (WGS) entry which is preliminary data.</text>
</comment>
<dbReference type="GO" id="GO:0004497">
    <property type="term" value="F:monooxygenase activity"/>
    <property type="evidence" value="ECO:0007669"/>
    <property type="project" value="UniProtKB-KW"/>
</dbReference>
<evidence type="ECO:0000256" key="5">
    <source>
        <dbReference type="ARBA" id="ARBA00022723"/>
    </source>
</evidence>
<dbReference type="GO" id="GO:0016705">
    <property type="term" value="F:oxidoreductase activity, acting on paired donors, with incorporation or reduction of molecular oxygen"/>
    <property type="evidence" value="ECO:0007669"/>
    <property type="project" value="InterPro"/>
</dbReference>
<dbReference type="Pfam" id="PF00067">
    <property type="entry name" value="p450"/>
    <property type="match status" value="2"/>
</dbReference>
<gene>
    <name evidence="10" type="ORF">JR316_006664</name>
</gene>